<dbReference type="FunFam" id="2.40.100.10:FF:000003">
    <property type="entry name" value="Peptidylprolyl isomerase domain and WD repeat-containing 1"/>
    <property type="match status" value="1"/>
</dbReference>
<dbReference type="Gene3D" id="2.130.10.10">
    <property type="entry name" value="YVTN repeat-like/Quinoprotein amine dehydrogenase"/>
    <property type="match status" value="1"/>
</dbReference>
<keyword evidence="5" id="KW-0677">Repeat</keyword>
<evidence type="ECO:0000256" key="4">
    <source>
        <dbReference type="ARBA" id="ARBA00022574"/>
    </source>
</evidence>
<dbReference type="InterPro" id="IPR001680">
    <property type="entry name" value="WD40_rpt"/>
</dbReference>
<dbReference type="PROSITE" id="PS00170">
    <property type="entry name" value="CSA_PPIASE_1"/>
    <property type="match status" value="1"/>
</dbReference>
<accession>A0A843WKX6</accession>
<evidence type="ECO:0000256" key="10">
    <source>
        <dbReference type="SAM" id="MobiDB-lite"/>
    </source>
</evidence>
<evidence type="ECO:0000256" key="1">
    <source>
        <dbReference type="ARBA" id="ARBA00000971"/>
    </source>
</evidence>
<keyword evidence="6" id="KW-0697">Rotamase</keyword>
<evidence type="ECO:0000313" key="12">
    <source>
        <dbReference type="EMBL" id="MQM12133.1"/>
    </source>
</evidence>
<dbReference type="Pfam" id="PF00400">
    <property type="entry name" value="WD40"/>
    <property type="match status" value="2"/>
</dbReference>
<dbReference type="InterPro" id="IPR036322">
    <property type="entry name" value="WD40_repeat_dom_sf"/>
</dbReference>
<keyword evidence="8" id="KW-0413">Isomerase</keyword>
<feature type="repeat" description="WD" evidence="9">
    <location>
        <begin position="58"/>
        <end position="89"/>
    </location>
</feature>
<dbReference type="InterPro" id="IPR044666">
    <property type="entry name" value="Cyclophilin_A-like"/>
</dbReference>
<dbReference type="SUPFAM" id="SSF50891">
    <property type="entry name" value="Cyclophilin-like"/>
    <property type="match status" value="1"/>
</dbReference>
<comment type="catalytic activity">
    <reaction evidence="1">
        <text>[protein]-peptidylproline (omega=180) = [protein]-peptidylproline (omega=0)</text>
        <dbReference type="Rhea" id="RHEA:16237"/>
        <dbReference type="Rhea" id="RHEA-COMP:10747"/>
        <dbReference type="Rhea" id="RHEA-COMP:10748"/>
        <dbReference type="ChEBI" id="CHEBI:83833"/>
        <dbReference type="ChEBI" id="CHEBI:83834"/>
        <dbReference type="EC" id="5.2.1.8"/>
    </reaction>
</comment>
<dbReference type="CDD" id="cd01927">
    <property type="entry name" value="cyclophilin_WD40"/>
    <property type="match status" value="1"/>
</dbReference>
<dbReference type="SUPFAM" id="SSF50978">
    <property type="entry name" value="WD40 repeat-like"/>
    <property type="match status" value="1"/>
</dbReference>
<evidence type="ECO:0000313" key="13">
    <source>
        <dbReference type="Proteomes" id="UP000652761"/>
    </source>
</evidence>
<dbReference type="EMBL" id="NMUH01005207">
    <property type="protein sequence ID" value="MQM12133.1"/>
    <property type="molecule type" value="Genomic_DNA"/>
</dbReference>
<dbReference type="PANTHER" id="PTHR45625:SF4">
    <property type="entry name" value="PEPTIDYLPROLYL ISOMERASE DOMAIN AND WD REPEAT-CONTAINING PROTEIN 1"/>
    <property type="match status" value="1"/>
</dbReference>
<dbReference type="SMART" id="SM00320">
    <property type="entry name" value="WD40"/>
    <property type="match status" value="4"/>
</dbReference>
<keyword evidence="13" id="KW-1185">Reference proteome</keyword>
<evidence type="ECO:0000256" key="9">
    <source>
        <dbReference type="PROSITE-ProRule" id="PRU00221"/>
    </source>
</evidence>
<dbReference type="PROSITE" id="PS50082">
    <property type="entry name" value="WD_REPEATS_2"/>
    <property type="match status" value="1"/>
</dbReference>
<gene>
    <name evidence="12" type="ORF">Taro_045044</name>
</gene>
<evidence type="ECO:0000256" key="8">
    <source>
        <dbReference type="ARBA" id="ARBA00023235"/>
    </source>
</evidence>
<sequence>MEGEKNGKGAPEAAVAAEEEEEVTVGPGPAPRVRPKRPLQFEQAYLDALPCAHMYEKSYMHRDVVTHVAVSPADFFITGSIDGHLKFWKKKPVGIEFAKHFRSHLGPIEGLAVSVDGLLCCTISSDRSVKIYDVVNYDMMVMMRLSFVAGSVEWVLKHGDAKAKLAVSDRNSPVVYIYDARAGSNEPIISKKIHLCPIKIMKYNHMYDTVISADVKGVLEYWSPSTLSFPENGVNFKLKTDTNLFDIAKCKTTVSAIEVSPDGSQFTITSPDRRIRVFWYKTGKLRRVYDESLEVAQDLQRNDAPLYRLEAIDFGRRMAVEKEIEKTENAPQPNAIFDESSNFLIYATLLGIKIVNLHTNKVARILGKVENNDRFLRIALYQGDRSSKKVRKIPAAAANVNESKEPLTDPTLLCCAFKKHRIYLFSRREPEEAEDATQGRDVFNEKPPPEELLSVSELGKAVTSSLPDNVILHTTLGDIHLRLYPDECPKTVENFTTHCRNGYYDNLIFHRVIRGFMIQTGDPLGDGTGGQSIWGREFEDEFHKSLRHDRPFTLSMANAGPNTNGSQFFLTTVATPWLDNKHTVFGRVVKGMDVVQAIEKVKTDKNDKPFQDVKILNVTVPK</sequence>
<evidence type="ECO:0000256" key="2">
    <source>
        <dbReference type="ARBA" id="ARBA00007365"/>
    </source>
</evidence>
<dbReference type="Pfam" id="PF00160">
    <property type="entry name" value="Pro_isomerase"/>
    <property type="match status" value="1"/>
</dbReference>
<comment type="caution">
    <text evidence="12">The sequence shown here is derived from an EMBL/GenBank/DDBJ whole genome shotgun (WGS) entry which is preliminary data.</text>
</comment>
<evidence type="ECO:0000256" key="3">
    <source>
        <dbReference type="ARBA" id="ARBA00013194"/>
    </source>
</evidence>
<dbReference type="InterPro" id="IPR029000">
    <property type="entry name" value="Cyclophilin-like_dom_sf"/>
</dbReference>
<dbReference type="GO" id="GO:0005634">
    <property type="term" value="C:nucleus"/>
    <property type="evidence" value="ECO:0007669"/>
    <property type="project" value="UniProtKB-ARBA"/>
</dbReference>
<comment type="similarity">
    <text evidence="2">Belongs to the cyclophilin-type PPIase family.</text>
</comment>
<organism evidence="12 13">
    <name type="scientific">Colocasia esculenta</name>
    <name type="common">Wild taro</name>
    <name type="synonym">Arum esculentum</name>
    <dbReference type="NCBI Taxonomy" id="4460"/>
    <lineage>
        <taxon>Eukaryota</taxon>
        <taxon>Viridiplantae</taxon>
        <taxon>Streptophyta</taxon>
        <taxon>Embryophyta</taxon>
        <taxon>Tracheophyta</taxon>
        <taxon>Spermatophyta</taxon>
        <taxon>Magnoliopsida</taxon>
        <taxon>Liliopsida</taxon>
        <taxon>Araceae</taxon>
        <taxon>Aroideae</taxon>
        <taxon>Colocasieae</taxon>
        <taxon>Colocasia</taxon>
    </lineage>
</organism>
<dbReference type="PRINTS" id="PR00153">
    <property type="entry name" value="CSAPPISMRASE"/>
</dbReference>
<feature type="domain" description="PPIase cyclophilin-type" evidence="11">
    <location>
        <begin position="466"/>
        <end position="620"/>
    </location>
</feature>
<proteinExistence type="inferred from homology"/>
<dbReference type="PANTHER" id="PTHR45625">
    <property type="entry name" value="PEPTIDYL-PROLYL CIS-TRANS ISOMERASE-RELATED"/>
    <property type="match status" value="1"/>
</dbReference>
<protein>
    <recommendedName>
        <fullName evidence="3">peptidylprolyl isomerase</fullName>
        <ecNumber evidence="3">5.2.1.8</ecNumber>
    </recommendedName>
</protein>
<dbReference type="InterPro" id="IPR002130">
    <property type="entry name" value="Cyclophilin-type_PPIase_dom"/>
</dbReference>
<dbReference type="GO" id="GO:0003755">
    <property type="term" value="F:peptidyl-prolyl cis-trans isomerase activity"/>
    <property type="evidence" value="ECO:0007669"/>
    <property type="project" value="UniProtKB-KW"/>
</dbReference>
<dbReference type="InterPro" id="IPR020892">
    <property type="entry name" value="Cyclophilin-type_PPIase_CS"/>
</dbReference>
<evidence type="ECO:0000256" key="6">
    <source>
        <dbReference type="ARBA" id="ARBA00023110"/>
    </source>
</evidence>
<reference evidence="12" key="1">
    <citation type="submission" date="2017-07" db="EMBL/GenBank/DDBJ databases">
        <title>Taro Niue Genome Assembly and Annotation.</title>
        <authorList>
            <person name="Atibalentja N."/>
            <person name="Keating K."/>
            <person name="Fields C.J."/>
        </authorList>
    </citation>
    <scope>NUCLEOTIDE SEQUENCE</scope>
    <source>
        <strain evidence="12">Niue_2</strain>
        <tissue evidence="12">Leaf</tissue>
    </source>
</reference>
<keyword evidence="4 9" id="KW-0853">WD repeat</keyword>
<dbReference type="EC" id="5.2.1.8" evidence="3"/>
<feature type="region of interest" description="Disordered" evidence="10">
    <location>
        <begin position="1"/>
        <end position="33"/>
    </location>
</feature>
<evidence type="ECO:0000259" key="11">
    <source>
        <dbReference type="PROSITE" id="PS50072"/>
    </source>
</evidence>
<dbReference type="Proteomes" id="UP000652761">
    <property type="component" value="Unassembled WGS sequence"/>
</dbReference>
<evidence type="ECO:0000256" key="7">
    <source>
        <dbReference type="ARBA" id="ARBA00023186"/>
    </source>
</evidence>
<dbReference type="OrthoDB" id="10264753at2759"/>
<evidence type="ECO:0000256" key="5">
    <source>
        <dbReference type="ARBA" id="ARBA00022737"/>
    </source>
</evidence>
<dbReference type="AlphaFoldDB" id="A0A843WKX6"/>
<dbReference type="Gene3D" id="2.40.100.10">
    <property type="entry name" value="Cyclophilin-like"/>
    <property type="match status" value="1"/>
</dbReference>
<dbReference type="FunFam" id="2.130.10.10:FF:000450">
    <property type="entry name" value="Peptidylprolyl isomerase domain and WD-repeat protein 1"/>
    <property type="match status" value="1"/>
</dbReference>
<keyword evidence="7" id="KW-0143">Chaperone</keyword>
<dbReference type="PROSITE" id="PS50072">
    <property type="entry name" value="CSA_PPIASE_2"/>
    <property type="match status" value="1"/>
</dbReference>
<dbReference type="InterPro" id="IPR015943">
    <property type="entry name" value="WD40/YVTN_repeat-like_dom_sf"/>
</dbReference>
<dbReference type="GO" id="GO:0006457">
    <property type="term" value="P:protein folding"/>
    <property type="evidence" value="ECO:0007669"/>
    <property type="project" value="InterPro"/>
</dbReference>
<name>A0A843WKX6_COLES</name>